<dbReference type="SUPFAM" id="SSF52172">
    <property type="entry name" value="CheY-like"/>
    <property type="match status" value="1"/>
</dbReference>
<dbReference type="PROSITE" id="PS50930">
    <property type="entry name" value="HTH_LYTTR"/>
    <property type="match status" value="1"/>
</dbReference>
<dbReference type="Proteomes" id="UP000239800">
    <property type="component" value="Unassembled WGS sequence"/>
</dbReference>
<dbReference type="PANTHER" id="PTHR37299:SF1">
    <property type="entry name" value="STAGE 0 SPORULATION PROTEIN A HOMOLOG"/>
    <property type="match status" value="1"/>
</dbReference>
<dbReference type="GO" id="GO:0003677">
    <property type="term" value="F:DNA binding"/>
    <property type="evidence" value="ECO:0007669"/>
    <property type="project" value="InterPro"/>
</dbReference>
<dbReference type="Pfam" id="PF00072">
    <property type="entry name" value="Response_reg"/>
    <property type="match status" value="1"/>
</dbReference>
<keyword evidence="1" id="KW-0597">Phosphoprotein</keyword>
<reference evidence="4 5" key="1">
    <citation type="submission" date="2016-11" db="EMBL/GenBank/DDBJ databases">
        <title>Trade-off between light-utilization and light-protection in marine flavobacteria.</title>
        <authorList>
            <person name="Kumagai Y."/>
        </authorList>
    </citation>
    <scope>NUCLEOTIDE SEQUENCE [LARGE SCALE GENOMIC DNA]</scope>
    <source>
        <strain evidence="4 5">NBRC 107741</strain>
    </source>
</reference>
<dbReference type="SMART" id="SM00448">
    <property type="entry name" value="REC"/>
    <property type="match status" value="1"/>
</dbReference>
<name>A0A2S7KSB4_9FLAO</name>
<feature type="domain" description="HTH LytTR-type" evidence="3">
    <location>
        <begin position="145"/>
        <end position="247"/>
    </location>
</feature>
<comment type="caution">
    <text evidence="4">The sequence shown here is derived from an EMBL/GenBank/DDBJ whole genome shotgun (WGS) entry which is preliminary data.</text>
</comment>
<dbReference type="EMBL" id="MQUB01000001">
    <property type="protein sequence ID" value="PQB05443.1"/>
    <property type="molecule type" value="Genomic_DNA"/>
</dbReference>
<dbReference type="InterPro" id="IPR007492">
    <property type="entry name" value="LytTR_DNA-bd_dom"/>
</dbReference>
<dbReference type="AlphaFoldDB" id="A0A2S7KSB4"/>
<dbReference type="Pfam" id="PF04397">
    <property type="entry name" value="LytTR"/>
    <property type="match status" value="1"/>
</dbReference>
<dbReference type="InterPro" id="IPR011006">
    <property type="entry name" value="CheY-like_superfamily"/>
</dbReference>
<dbReference type="Gene3D" id="2.40.50.1020">
    <property type="entry name" value="LytTr DNA-binding domain"/>
    <property type="match status" value="1"/>
</dbReference>
<dbReference type="InterPro" id="IPR046947">
    <property type="entry name" value="LytR-like"/>
</dbReference>
<evidence type="ECO:0008006" key="6">
    <source>
        <dbReference type="Google" id="ProtNLM"/>
    </source>
</evidence>
<evidence type="ECO:0000259" key="2">
    <source>
        <dbReference type="PROSITE" id="PS50110"/>
    </source>
</evidence>
<protein>
    <recommendedName>
        <fullName evidence="6">DNA-binding response regulator</fullName>
    </recommendedName>
</protein>
<proteinExistence type="predicted"/>
<evidence type="ECO:0000256" key="1">
    <source>
        <dbReference type="PROSITE-ProRule" id="PRU00169"/>
    </source>
</evidence>
<dbReference type="PANTHER" id="PTHR37299">
    <property type="entry name" value="TRANSCRIPTIONAL REGULATOR-RELATED"/>
    <property type="match status" value="1"/>
</dbReference>
<dbReference type="Gene3D" id="3.40.50.2300">
    <property type="match status" value="1"/>
</dbReference>
<evidence type="ECO:0000259" key="3">
    <source>
        <dbReference type="PROSITE" id="PS50930"/>
    </source>
</evidence>
<dbReference type="InterPro" id="IPR001789">
    <property type="entry name" value="Sig_transdc_resp-reg_receiver"/>
</dbReference>
<organism evidence="4 5">
    <name type="scientific">Aureitalea marina</name>
    <dbReference type="NCBI Taxonomy" id="930804"/>
    <lineage>
        <taxon>Bacteria</taxon>
        <taxon>Pseudomonadati</taxon>
        <taxon>Bacteroidota</taxon>
        <taxon>Flavobacteriia</taxon>
        <taxon>Flavobacteriales</taxon>
        <taxon>Flavobacteriaceae</taxon>
        <taxon>Aureitalea</taxon>
    </lineage>
</organism>
<dbReference type="RefSeq" id="WP_104813383.1">
    <property type="nucleotide sequence ID" value="NZ_MQUB01000001.1"/>
</dbReference>
<dbReference type="GO" id="GO:0000156">
    <property type="term" value="F:phosphorelay response regulator activity"/>
    <property type="evidence" value="ECO:0007669"/>
    <property type="project" value="InterPro"/>
</dbReference>
<evidence type="ECO:0000313" key="4">
    <source>
        <dbReference type="EMBL" id="PQB05443.1"/>
    </source>
</evidence>
<dbReference type="SMART" id="SM00850">
    <property type="entry name" value="LytTR"/>
    <property type="match status" value="1"/>
</dbReference>
<evidence type="ECO:0000313" key="5">
    <source>
        <dbReference type="Proteomes" id="UP000239800"/>
    </source>
</evidence>
<sequence length="247" mass="28287">MGLSCQIIEDDSRMATEIKEIIASHFPDISVFNTIDTTEGAKAALQNRKPDILISDINLGDGEIFSVLEQLMPVSFKIIFITAYSKHAVRAFRFSALSFLEKPFAEEELVEAFQMALDQIDQQDYNQMLQVFYQHYNQQVGSQKLVLKNLEAVHIVKTEDILFLKSDNNYTEFYINDGRKIIVSRALRSFEKDLPKSDFFRTHQSYLVNLDHAKLFHKKDSVLELVNGAQVTVSGRKSQLLVERLSS</sequence>
<keyword evidence="5" id="KW-1185">Reference proteome</keyword>
<gene>
    <name evidence="4" type="ORF">BST85_11485</name>
</gene>
<accession>A0A2S7KSB4</accession>
<feature type="modified residue" description="4-aspartylphosphate" evidence="1">
    <location>
        <position position="56"/>
    </location>
</feature>
<dbReference type="PROSITE" id="PS50110">
    <property type="entry name" value="RESPONSE_REGULATORY"/>
    <property type="match status" value="1"/>
</dbReference>
<feature type="domain" description="Response regulatory" evidence="2">
    <location>
        <begin position="4"/>
        <end position="117"/>
    </location>
</feature>
<dbReference type="OrthoDB" id="2168082at2"/>